<sequence length="29" mass="3550">MRLSDFREEPLLQTKRKRNVKNSIYLEAN</sequence>
<dbReference type="Proteomes" id="UP000327439">
    <property type="component" value="Chromosome D08"/>
</dbReference>
<dbReference type="AlphaFoldDB" id="A0A5J5QCS8"/>
<evidence type="ECO:0000313" key="1">
    <source>
        <dbReference type="EMBL" id="KAB2016103.1"/>
    </source>
</evidence>
<proteinExistence type="predicted"/>
<evidence type="ECO:0000313" key="2">
    <source>
        <dbReference type="Proteomes" id="UP000327439"/>
    </source>
</evidence>
<protein>
    <submittedName>
        <fullName evidence="1">Uncharacterized protein</fullName>
    </submittedName>
</protein>
<reference evidence="2" key="1">
    <citation type="journal article" date="2020" name="Nat. Genet.">
        <title>Genomic diversifications of five Gossypium allopolyploid species and their impact on cotton improvement.</title>
        <authorList>
            <person name="Chen Z.J."/>
            <person name="Sreedasyam A."/>
            <person name="Ando A."/>
            <person name="Song Q."/>
            <person name="De Santiago L.M."/>
            <person name="Hulse-Kemp A.M."/>
            <person name="Ding M."/>
            <person name="Ye W."/>
            <person name="Kirkbride R.C."/>
            <person name="Jenkins J."/>
            <person name="Plott C."/>
            <person name="Lovell J."/>
            <person name="Lin Y.M."/>
            <person name="Vaughn R."/>
            <person name="Liu B."/>
            <person name="Simpson S."/>
            <person name="Scheffler B.E."/>
            <person name="Wen L."/>
            <person name="Saski C.A."/>
            <person name="Grover C.E."/>
            <person name="Hu G."/>
            <person name="Conover J.L."/>
            <person name="Carlson J.W."/>
            <person name="Shu S."/>
            <person name="Boston L.B."/>
            <person name="Williams M."/>
            <person name="Peterson D.G."/>
            <person name="McGee K."/>
            <person name="Jones D.C."/>
            <person name="Wendel J.F."/>
            <person name="Stelly D.M."/>
            <person name="Grimwood J."/>
            <person name="Schmutz J."/>
        </authorList>
    </citation>
    <scope>NUCLEOTIDE SEQUENCE [LARGE SCALE GENOMIC DNA]</scope>
    <source>
        <strain evidence="2">cv. 3-79</strain>
    </source>
</reference>
<accession>A0A5J5QCS8</accession>
<gene>
    <name evidence="1" type="ORF">ES319_D08G073300v1</name>
</gene>
<keyword evidence="2" id="KW-1185">Reference proteome</keyword>
<organism evidence="1 2">
    <name type="scientific">Gossypium barbadense</name>
    <name type="common">Sea Island cotton</name>
    <name type="synonym">Hibiscus barbadensis</name>
    <dbReference type="NCBI Taxonomy" id="3634"/>
    <lineage>
        <taxon>Eukaryota</taxon>
        <taxon>Viridiplantae</taxon>
        <taxon>Streptophyta</taxon>
        <taxon>Embryophyta</taxon>
        <taxon>Tracheophyta</taxon>
        <taxon>Spermatophyta</taxon>
        <taxon>Magnoliopsida</taxon>
        <taxon>eudicotyledons</taxon>
        <taxon>Gunneridae</taxon>
        <taxon>Pentapetalae</taxon>
        <taxon>rosids</taxon>
        <taxon>malvids</taxon>
        <taxon>Malvales</taxon>
        <taxon>Malvaceae</taxon>
        <taxon>Malvoideae</taxon>
        <taxon>Gossypium</taxon>
    </lineage>
</organism>
<dbReference type="EMBL" id="CM018222">
    <property type="protein sequence ID" value="KAB2016103.1"/>
    <property type="molecule type" value="Genomic_DNA"/>
</dbReference>
<name>A0A5J5QCS8_GOSBA</name>